<dbReference type="RefSeq" id="WP_353712953.1">
    <property type="nucleotide sequence ID" value="NZ_CP159279.1"/>
</dbReference>
<sequence length="367" mass="40711">MVAVALTAGGLTARLIESSHRFPVPPDGKTYFGVQLDSEFDTVAGYASRLGSTPALYGRYVDFPLGTVEEGLINEQVQELADHHSSFMLTLEPRKGLAAVTPEALTSLTRLLTAWNQKGVPVMVRFGHEMNGSWYSWGQQPAAYIDKFRQVAAAVHKAPSSAMLWSPNEGAGYPYEGGPYEVRPGSADFQAVDTNHDGKLSSKDDPYAPYWPGDDAVDWVGLTVYHFGRAYPWGENTVPERGKLAAKITGTFKSAYTNDTDVPDFYKEYADGHKMPFAISETGGFYNTSRSDGATELAIKEAWWSQLFDPGLQRRFPRLKMALWFEYSKTENQPGNPVVDWRTTVTPQIRNPFTRAVPDRFLMAPVG</sequence>
<feature type="active site" description="Proton donor" evidence="4">
    <location>
        <position position="129"/>
    </location>
</feature>
<dbReference type="Gene3D" id="3.20.20.80">
    <property type="entry name" value="Glycosidases"/>
    <property type="match status" value="1"/>
</dbReference>
<dbReference type="InterPro" id="IPR022790">
    <property type="entry name" value="GH26_dom"/>
</dbReference>
<dbReference type="PANTHER" id="PTHR40079">
    <property type="entry name" value="MANNAN ENDO-1,4-BETA-MANNOSIDASE E-RELATED"/>
    <property type="match status" value="1"/>
</dbReference>
<evidence type="ECO:0000313" key="6">
    <source>
        <dbReference type="EMBL" id="XCH13087.1"/>
    </source>
</evidence>
<dbReference type="PANTHER" id="PTHR40079:SF4">
    <property type="entry name" value="GH26 DOMAIN-CONTAINING PROTEIN-RELATED"/>
    <property type="match status" value="1"/>
</dbReference>
<dbReference type="PROSITE" id="PS51764">
    <property type="entry name" value="GH26"/>
    <property type="match status" value="1"/>
</dbReference>
<evidence type="ECO:0000256" key="4">
    <source>
        <dbReference type="PROSITE-ProRule" id="PRU01100"/>
    </source>
</evidence>
<evidence type="ECO:0000256" key="1">
    <source>
        <dbReference type="ARBA" id="ARBA00007754"/>
    </source>
</evidence>
<reference evidence="6" key="1">
    <citation type="submission" date="2024-06" db="EMBL/GenBank/DDBJ databases">
        <title>Biodegradation of dimethachlon by Arthrobacter sp. K5: mechanistic insights and ecological implications.</title>
        <authorList>
            <person name="Hu S."/>
            <person name="Lu P."/>
        </authorList>
    </citation>
    <scope>NUCLEOTIDE SEQUENCE</scope>
    <source>
        <strain evidence="6">K5</strain>
    </source>
</reference>
<protein>
    <submittedName>
        <fullName evidence="6">Glycosyl hydrolase</fullName>
    </submittedName>
</protein>
<dbReference type="InterPro" id="IPR017853">
    <property type="entry name" value="GH"/>
</dbReference>
<evidence type="ECO:0000259" key="5">
    <source>
        <dbReference type="PROSITE" id="PS51764"/>
    </source>
</evidence>
<dbReference type="SUPFAM" id="SSF51445">
    <property type="entry name" value="(Trans)glycosidases"/>
    <property type="match status" value="1"/>
</dbReference>
<dbReference type="GO" id="GO:0006080">
    <property type="term" value="P:substituted mannan metabolic process"/>
    <property type="evidence" value="ECO:0007669"/>
    <property type="project" value="InterPro"/>
</dbReference>
<dbReference type="EMBL" id="CP159279">
    <property type="protein sequence ID" value="XCH13087.1"/>
    <property type="molecule type" value="Genomic_DNA"/>
</dbReference>
<accession>A0AAU8EWN0</accession>
<dbReference type="InterPro" id="IPR000805">
    <property type="entry name" value="Glyco_hydro_26"/>
</dbReference>
<organism evidence="6">
    <name type="scientific">Arthrobacter sp. K5</name>
    <dbReference type="NCBI Taxonomy" id="2839623"/>
    <lineage>
        <taxon>Bacteria</taxon>
        <taxon>Bacillati</taxon>
        <taxon>Actinomycetota</taxon>
        <taxon>Actinomycetes</taxon>
        <taxon>Micrococcales</taxon>
        <taxon>Micrococcaceae</taxon>
        <taxon>Arthrobacter</taxon>
    </lineage>
</organism>
<evidence type="ECO:0000256" key="2">
    <source>
        <dbReference type="ARBA" id="ARBA00022801"/>
    </source>
</evidence>
<keyword evidence="3 4" id="KW-0326">Glycosidase</keyword>
<keyword evidence="2 4" id="KW-0378">Hydrolase</keyword>
<comment type="similarity">
    <text evidence="1 4">Belongs to the glycosyl hydrolase 26 family.</text>
</comment>
<proteinExistence type="inferred from homology"/>
<feature type="domain" description="GH26" evidence="5">
    <location>
        <begin position="6"/>
        <end position="348"/>
    </location>
</feature>
<feature type="active site" description="Nucleophile" evidence="4">
    <location>
        <position position="281"/>
    </location>
</feature>
<gene>
    <name evidence="6" type="ORF">ABRP34_08960</name>
</gene>
<dbReference type="GO" id="GO:0016985">
    <property type="term" value="F:mannan endo-1,4-beta-mannosidase activity"/>
    <property type="evidence" value="ECO:0007669"/>
    <property type="project" value="InterPro"/>
</dbReference>
<dbReference type="Pfam" id="PF02156">
    <property type="entry name" value="Glyco_hydro_26"/>
    <property type="match status" value="1"/>
</dbReference>
<evidence type="ECO:0000256" key="3">
    <source>
        <dbReference type="ARBA" id="ARBA00023295"/>
    </source>
</evidence>
<dbReference type="AlphaFoldDB" id="A0AAU8EWN0"/>
<name>A0AAU8EWN0_9MICC</name>